<evidence type="ECO:0000313" key="2">
    <source>
        <dbReference type="WBParaSite" id="PS1159_v2.g7200.t1"/>
    </source>
</evidence>
<organism evidence="1 2">
    <name type="scientific">Panagrolaimus sp. PS1159</name>
    <dbReference type="NCBI Taxonomy" id="55785"/>
    <lineage>
        <taxon>Eukaryota</taxon>
        <taxon>Metazoa</taxon>
        <taxon>Ecdysozoa</taxon>
        <taxon>Nematoda</taxon>
        <taxon>Chromadorea</taxon>
        <taxon>Rhabditida</taxon>
        <taxon>Tylenchina</taxon>
        <taxon>Panagrolaimomorpha</taxon>
        <taxon>Panagrolaimoidea</taxon>
        <taxon>Panagrolaimidae</taxon>
        <taxon>Panagrolaimus</taxon>
    </lineage>
</organism>
<evidence type="ECO:0000313" key="1">
    <source>
        <dbReference type="Proteomes" id="UP000887580"/>
    </source>
</evidence>
<accession>A0AC35GP04</accession>
<dbReference type="WBParaSite" id="PS1159_v2.g7200.t1">
    <property type="protein sequence ID" value="PS1159_v2.g7200.t1"/>
    <property type="gene ID" value="PS1159_v2.g7200"/>
</dbReference>
<sequence>MEENNQLISIPPKHLINRRYAPCLICSSPTSILHLKTNVCAACSAFYRRSLKLSKTFQCQRNTRDCDLTIKKSGRQICRYCRFQKCFQLGMKLKSKIDNEVIYEQPEMPTLYDFSYIFEYVTTLYKQPTMCIKLNNINYTEQFGKLMANFIEVTKPMDTPIKLKDENLRLNCTKSCYLHIARMLLNYTPFSALPFKDKVLLHHEFWQLFIELGRVYQTLQYFGTDLDDSRLFADFHQYRDQSIQITNEMLNSDGCVSFLIPLKEKLGRAVKNFKKFNPTFFEFSHICQIMLWSRYEFMNLSNSTNQIAEKIMQQLSDDLHNYYVNDLKIEAYANRQSNLYKIISIGNVIINDERQMFQAHNIFSFGKEYIPACKFKHSYFNFVNKRVL</sequence>
<dbReference type="Proteomes" id="UP000887580">
    <property type="component" value="Unplaced"/>
</dbReference>
<proteinExistence type="predicted"/>
<name>A0AC35GP04_9BILA</name>
<reference evidence="2" key="1">
    <citation type="submission" date="2022-11" db="UniProtKB">
        <authorList>
            <consortium name="WormBaseParasite"/>
        </authorList>
    </citation>
    <scope>IDENTIFICATION</scope>
</reference>
<protein>
    <submittedName>
        <fullName evidence="2">Nuclear receptor domain-containing protein</fullName>
    </submittedName>
</protein>